<proteinExistence type="predicted"/>
<keyword evidence="2" id="KW-1185">Reference proteome</keyword>
<dbReference type="AlphaFoldDB" id="A0A9Q1ILN3"/>
<comment type="caution">
    <text evidence="1">The sequence shown here is derived from an EMBL/GenBank/DDBJ whole genome shotgun (WGS) entry which is preliminary data.</text>
</comment>
<name>A0A9Q1ILN3_SYNKA</name>
<dbReference type="EMBL" id="JAINUF010000013">
    <property type="protein sequence ID" value="KAJ8344095.1"/>
    <property type="molecule type" value="Genomic_DNA"/>
</dbReference>
<evidence type="ECO:0000313" key="2">
    <source>
        <dbReference type="Proteomes" id="UP001152622"/>
    </source>
</evidence>
<protein>
    <submittedName>
        <fullName evidence="1">Uncharacterized protein</fullName>
    </submittedName>
</protein>
<evidence type="ECO:0000313" key="1">
    <source>
        <dbReference type="EMBL" id="KAJ8344095.1"/>
    </source>
</evidence>
<dbReference type="Proteomes" id="UP001152622">
    <property type="component" value="Chromosome 13"/>
</dbReference>
<accession>A0A9Q1ILN3</accession>
<organism evidence="1 2">
    <name type="scientific">Synaphobranchus kaupii</name>
    <name type="common">Kaup's arrowtooth eel</name>
    <dbReference type="NCBI Taxonomy" id="118154"/>
    <lineage>
        <taxon>Eukaryota</taxon>
        <taxon>Metazoa</taxon>
        <taxon>Chordata</taxon>
        <taxon>Craniata</taxon>
        <taxon>Vertebrata</taxon>
        <taxon>Euteleostomi</taxon>
        <taxon>Actinopterygii</taxon>
        <taxon>Neopterygii</taxon>
        <taxon>Teleostei</taxon>
        <taxon>Anguilliformes</taxon>
        <taxon>Synaphobranchidae</taxon>
        <taxon>Synaphobranchus</taxon>
    </lineage>
</organism>
<gene>
    <name evidence="1" type="ORF">SKAU_G00314240</name>
</gene>
<sequence length="192" mass="21433">MKIWKDSALPTVGVTEQLLGFCEQDFSRVEKERHTPCCATRGKCVRCVVMEEPPICRSLSLSAETMLYLQITAAYPDLPHPLLKGTCKRTPMSAVCLIVGRDSALPPPPPQLVVLFSSRHTSGDFDNKYHFTISQTSLFLRNLPYLEFVNISGITFLSRSPLSKQLTVDNYITRLPPTAPDCPRGIFCVLSK</sequence>
<reference evidence="1" key="1">
    <citation type="journal article" date="2023" name="Science">
        <title>Genome structures resolve the early diversification of teleost fishes.</title>
        <authorList>
            <person name="Parey E."/>
            <person name="Louis A."/>
            <person name="Montfort J."/>
            <person name="Bouchez O."/>
            <person name="Roques C."/>
            <person name="Iampietro C."/>
            <person name="Lluch J."/>
            <person name="Castinel A."/>
            <person name="Donnadieu C."/>
            <person name="Desvignes T."/>
            <person name="Floi Bucao C."/>
            <person name="Jouanno E."/>
            <person name="Wen M."/>
            <person name="Mejri S."/>
            <person name="Dirks R."/>
            <person name="Jansen H."/>
            <person name="Henkel C."/>
            <person name="Chen W.J."/>
            <person name="Zahm M."/>
            <person name="Cabau C."/>
            <person name="Klopp C."/>
            <person name="Thompson A.W."/>
            <person name="Robinson-Rechavi M."/>
            <person name="Braasch I."/>
            <person name="Lecointre G."/>
            <person name="Bobe J."/>
            <person name="Postlethwait J.H."/>
            <person name="Berthelot C."/>
            <person name="Roest Crollius H."/>
            <person name="Guiguen Y."/>
        </authorList>
    </citation>
    <scope>NUCLEOTIDE SEQUENCE</scope>
    <source>
        <strain evidence="1">WJC10195</strain>
    </source>
</reference>